<dbReference type="PANTHER" id="PTHR10098:SF106">
    <property type="entry name" value="TETRATRICOPEPTIDE REPEAT PROTEIN 28-LIKE PROTEIN"/>
    <property type="match status" value="1"/>
</dbReference>
<feature type="repeat" description="TPR" evidence="1">
    <location>
        <begin position="953"/>
        <end position="986"/>
    </location>
</feature>
<dbReference type="Pfam" id="PF13424">
    <property type="entry name" value="TPR_12"/>
    <property type="match status" value="3"/>
</dbReference>
<dbReference type="SUPFAM" id="SSF48452">
    <property type="entry name" value="TPR-like"/>
    <property type="match status" value="2"/>
</dbReference>
<gene>
    <name evidence="6" type="ORF">DP114_11300</name>
</gene>
<dbReference type="InterPro" id="IPR027417">
    <property type="entry name" value="P-loop_NTPase"/>
</dbReference>
<keyword evidence="2" id="KW-0175">Coiled coil</keyword>
<feature type="domain" description="CHAT" evidence="5">
    <location>
        <begin position="107"/>
        <end position="407"/>
    </location>
</feature>
<dbReference type="AlphaFoldDB" id="A0A856ME61"/>
<proteinExistence type="predicted"/>
<feature type="repeat" description="TPR" evidence="1">
    <location>
        <begin position="993"/>
        <end position="1026"/>
    </location>
</feature>
<evidence type="ECO:0000259" key="5">
    <source>
        <dbReference type="Pfam" id="PF12770"/>
    </source>
</evidence>
<feature type="repeat" description="TPR" evidence="1">
    <location>
        <begin position="907"/>
        <end position="940"/>
    </location>
</feature>
<feature type="coiled-coil region" evidence="2">
    <location>
        <begin position="962"/>
        <end position="1062"/>
    </location>
</feature>
<dbReference type="EMBL" id="CP030118">
    <property type="protein sequence ID" value="QDL08409.1"/>
    <property type="molecule type" value="Genomic_DNA"/>
</dbReference>
<feature type="repeat" description="TPR" evidence="1">
    <location>
        <begin position="1033"/>
        <end position="1066"/>
    </location>
</feature>
<dbReference type="Gene3D" id="1.25.40.10">
    <property type="entry name" value="Tetratricopeptide repeat domain"/>
    <property type="match status" value="2"/>
</dbReference>
<dbReference type="Proteomes" id="UP000503129">
    <property type="component" value="Chromosome"/>
</dbReference>
<keyword evidence="7" id="KW-1185">Reference proteome</keyword>
<feature type="repeat" description="TPR" evidence="1">
    <location>
        <begin position="1153"/>
        <end position="1186"/>
    </location>
</feature>
<dbReference type="SUPFAM" id="SSF52540">
    <property type="entry name" value="P-loop containing nucleoside triphosphate hydrolases"/>
    <property type="match status" value="1"/>
</dbReference>
<evidence type="ECO:0000313" key="6">
    <source>
        <dbReference type="EMBL" id="QDL08409.1"/>
    </source>
</evidence>
<dbReference type="PROSITE" id="PS50005">
    <property type="entry name" value="TPR"/>
    <property type="match status" value="7"/>
</dbReference>
<dbReference type="PRINTS" id="PR00364">
    <property type="entry name" value="DISEASERSIST"/>
</dbReference>
<evidence type="ECO:0000313" key="7">
    <source>
        <dbReference type="Proteomes" id="UP000503129"/>
    </source>
</evidence>
<keyword evidence="1" id="KW-0802">TPR repeat</keyword>
<dbReference type="InterPro" id="IPR002182">
    <property type="entry name" value="NB-ARC"/>
</dbReference>
<feature type="repeat" description="TPR" evidence="1">
    <location>
        <begin position="1113"/>
        <end position="1146"/>
    </location>
</feature>
<organism evidence="6 7">
    <name type="scientific">Brasilonema sennae CENA114</name>
    <dbReference type="NCBI Taxonomy" id="415709"/>
    <lineage>
        <taxon>Bacteria</taxon>
        <taxon>Bacillati</taxon>
        <taxon>Cyanobacteriota</taxon>
        <taxon>Cyanophyceae</taxon>
        <taxon>Nostocales</taxon>
        <taxon>Scytonemataceae</taxon>
        <taxon>Brasilonema</taxon>
        <taxon>Bromeliae group (in: Brasilonema)</taxon>
    </lineage>
</organism>
<name>A0A856ME61_9CYAN</name>
<sequence length="1244" mass="145291">MPVITIREEEKTDTGFEVTLRFEGEEYSLTITNPFTSKEEQELEWYFEEWLEFPFSDTIIAERAAASIKKYGENFFNQVFRDRDAYSQYQRLRKGQNPLQIEIVGKTPDFQALHWEALWEPGYPRPLAVDCVMVRKSVKRGARQANIPQSPVINLLVVTARPNEEQDVGYRTISRSLIDAIENSQLAVNVELLRPGTYEALARHLEEKGAGFYHIIHFDTHGALMRYKDIQKETANPYAYQLRWGRYDLQHYDGVKAFVFLEGETKGDADPVEATELANLLTGKEIPVCLLNACQSGKQIKPTFARGEGGDLDNEQSRSPLQNGGTGTEDYRETSLGSQLMAAGMQMVVAMGYTVMVDAAKLMMQQVYAHLFDNKDISEAIRLGRLELFHDKKRKAYFNKHIDLEDWLLPVVYSNQAVKFNLREFTPQEEEQFWQTEGERYRFTSPEYGFFGRDLEILKIEKSLLRHNILLLQGMGGTGKSTLLRYLRQWWQRTGFAKDIFYFGYDEKAWNLEQIILEIGNKIYDRYDNFHRMVPEAKKQKLLKTLRAESYILILDNLESVTGQPLAIQNTLPETERNQIKDFLTRLVGGRTRVILGSRSREDWLQATTFKNNIYELQGLDKEARSDLAQAILQRHVTEKRIPTIRQDEDFQKLMQLLAGYPLAMEVVLANLKNQSPKEILLALQFADVKLDTGSDEKTKSILKCVEYSHSNLSPDAQKLLLCLAPFSGFIFRRTIPNYINKLQALEPFKDYHFEKFDEAIQEAINWGLLSSDSNLPDLLTIQPVFPYFLKTKLETLDEESREALQSGFKNHYQDLADSYNELMESKEVQERPLGIFFCQLEYENLYNMLQICLDNQESINIYFCLYKYFELINDNQSKLKLAEMVCQRLDKYPPAFIKGELGYQIPFAIERLGACQLKTNQYQQARKSYEKTLEINDALGSEEERQKQLWKAVTYHNLGIVAQELREFEEARRNYQQALQIKIDFGDRYECASTYHQLGILAKELREFDEARRNYQQALQITIDFGDRYSCARTYHQLGIVAQELREFEEARRNYQQALQITIDFGDRYSCARIYHQLGRVAQDLREFDEARRNYQQALQIKIEYGDRYECANTYHQLGRVAQQLREFEEARRNYQQALQIKIEYGDRYSCAGTYHQLGMVAQDLREFEEARRNYQQALQIYIEYGDRYLSAYTYAQLGLLAKAEENYVEARANLQKALEIYVEYKDEYMAEVGRRDLERLPE</sequence>
<dbReference type="SMART" id="SM00028">
    <property type="entry name" value="TPR"/>
    <property type="match status" value="8"/>
</dbReference>
<feature type="region of interest" description="Disordered" evidence="3">
    <location>
        <begin position="305"/>
        <end position="332"/>
    </location>
</feature>
<dbReference type="Pfam" id="PF13374">
    <property type="entry name" value="TPR_10"/>
    <property type="match status" value="1"/>
</dbReference>
<evidence type="ECO:0000256" key="3">
    <source>
        <dbReference type="SAM" id="MobiDB-lite"/>
    </source>
</evidence>
<evidence type="ECO:0000259" key="4">
    <source>
        <dbReference type="Pfam" id="PF00931"/>
    </source>
</evidence>
<dbReference type="PANTHER" id="PTHR10098">
    <property type="entry name" value="RAPSYN-RELATED"/>
    <property type="match status" value="1"/>
</dbReference>
<dbReference type="InterPro" id="IPR011990">
    <property type="entry name" value="TPR-like_helical_dom_sf"/>
</dbReference>
<dbReference type="Gene3D" id="3.40.50.300">
    <property type="entry name" value="P-loop containing nucleotide triphosphate hydrolases"/>
    <property type="match status" value="1"/>
</dbReference>
<feature type="domain" description="NB-ARC" evidence="4">
    <location>
        <begin position="461"/>
        <end position="558"/>
    </location>
</feature>
<dbReference type="KEGG" id="bsen:DP114_11300"/>
<reference evidence="6 7" key="1">
    <citation type="submission" date="2018-06" db="EMBL/GenBank/DDBJ databases">
        <title>Comparative genomics of Brasilonema spp. strains.</title>
        <authorList>
            <person name="Alvarenga D.O."/>
            <person name="Fiore M.F."/>
            <person name="Varani A.M."/>
        </authorList>
    </citation>
    <scope>NUCLEOTIDE SEQUENCE [LARGE SCALE GENOMIC DNA]</scope>
    <source>
        <strain evidence="6 7">CENA114</strain>
    </source>
</reference>
<dbReference type="RefSeq" id="WP_171976108.1">
    <property type="nucleotide sequence ID" value="NZ_CAWOXK010000001.1"/>
</dbReference>
<feature type="coiled-coil region" evidence="2">
    <location>
        <begin position="1202"/>
        <end position="1229"/>
    </location>
</feature>
<protein>
    <submittedName>
        <fullName evidence="6">Tfp pilus assembly protein PilF</fullName>
    </submittedName>
</protein>
<dbReference type="Pfam" id="PF00931">
    <property type="entry name" value="NB-ARC"/>
    <property type="match status" value="1"/>
</dbReference>
<dbReference type="InterPro" id="IPR024983">
    <property type="entry name" value="CHAT_dom"/>
</dbReference>
<evidence type="ECO:0000256" key="2">
    <source>
        <dbReference type="SAM" id="Coils"/>
    </source>
</evidence>
<dbReference type="InterPro" id="IPR019734">
    <property type="entry name" value="TPR_rpt"/>
</dbReference>
<dbReference type="Pfam" id="PF12770">
    <property type="entry name" value="CHAT"/>
    <property type="match status" value="1"/>
</dbReference>
<evidence type="ECO:0000256" key="1">
    <source>
        <dbReference type="PROSITE-ProRule" id="PRU00339"/>
    </source>
</evidence>
<accession>A0A856ME61</accession>
<feature type="repeat" description="TPR" evidence="1">
    <location>
        <begin position="1073"/>
        <end position="1106"/>
    </location>
</feature>